<evidence type="ECO:0000313" key="3">
    <source>
        <dbReference type="Proteomes" id="UP001177670"/>
    </source>
</evidence>
<keyword evidence="3" id="KW-1185">Reference proteome</keyword>
<protein>
    <submittedName>
        <fullName evidence="2">Uncharacterized protein</fullName>
    </submittedName>
</protein>
<dbReference type="EMBL" id="JAHYIQ010000028">
    <property type="protein sequence ID" value="KAK1121112.1"/>
    <property type="molecule type" value="Genomic_DNA"/>
</dbReference>
<gene>
    <name evidence="2" type="ORF">K0M31_010891</name>
</gene>
<feature type="region of interest" description="Disordered" evidence="1">
    <location>
        <begin position="1"/>
        <end position="24"/>
    </location>
</feature>
<feature type="compositionally biased region" description="Basic and acidic residues" evidence="1">
    <location>
        <begin position="14"/>
        <end position="24"/>
    </location>
</feature>
<organism evidence="2 3">
    <name type="scientific">Melipona bicolor</name>
    <dbReference type="NCBI Taxonomy" id="60889"/>
    <lineage>
        <taxon>Eukaryota</taxon>
        <taxon>Metazoa</taxon>
        <taxon>Ecdysozoa</taxon>
        <taxon>Arthropoda</taxon>
        <taxon>Hexapoda</taxon>
        <taxon>Insecta</taxon>
        <taxon>Pterygota</taxon>
        <taxon>Neoptera</taxon>
        <taxon>Endopterygota</taxon>
        <taxon>Hymenoptera</taxon>
        <taxon>Apocrita</taxon>
        <taxon>Aculeata</taxon>
        <taxon>Apoidea</taxon>
        <taxon>Anthophila</taxon>
        <taxon>Apidae</taxon>
        <taxon>Melipona</taxon>
    </lineage>
</organism>
<comment type="caution">
    <text evidence="2">The sequence shown here is derived from an EMBL/GenBank/DDBJ whole genome shotgun (WGS) entry which is preliminary data.</text>
</comment>
<name>A0AA40KI22_9HYME</name>
<sequence>MRPGGQGWGKREKRKEERRGEERRVAASRHEVDVLFNVDRDAVCTVALVQRPAIFTVSVAAVLPSVKHPIITELDMNFCEYAPSVMIHACSARRTRVYILRERDKAHADTEKREERALSTLVQQPNGYIDDEGRIHCAARGFRLVFGHATEE</sequence>
<dbReference type="AlphaFoldDB" id="A0AA40KI22"/>
<evidence type="ECO:0000313" key="2">
    <source>
        <dbReference type="EMBL" id="KAK1121112.1"/>
    </source>
</evidence>
<accession>A0AA40KI22</accession>
<reference evidence="2" key="1">
    <citation type="submission" date="2021-10" db="EMBL/GenBank/DDBJ databases">
        <title>Melipona bicolor Genome sequencing and assembly.</title>
        <authorList>
            <person name="Araujo N.S."/>
            <person name="Arias M.C."/>
        </authorList>
    </citation>
    <scope>NUCLEOTIDE SEQUENCE</scope>
    <source>
        <strain evidence="2">USP_2M_L1-L4_2017</strain>
        <tissue evidence="2">Whole body</tissue>
    </source>
</reference>
<proteinExistence type="predicted"/>
<dbReference type="Proteomes" id="UP001177670">
    <property type="component" value="Unassembled WGS sequence"/>
</dbReference>
<evidence type="ECO:0000256" key="1">
    <source>
        <dbReference type="SAM" id="MobiDB-lite"/>
    </source>
</evidence>